<feature type="region of interest" description="Disordered" evidence="1">
    <location>
        <begin position="47"/>
        <end position="103"/>
    </location>
</feature>
<dbReference type="AlphaFoldDB" id="A0A0A1XBW9"/>
<name>A0A0A1XBW9_ZEUCU</name>
<sequence length="356" mass="39606">MDLSRKDGKTESHNEQGVENQYSTNQDYSFSIARVQLKRMQEIRSQTVVVDKTSQENKIVKAPKKRASSSGDVEITKTTPKKPKNDNSPRHNPIMSTPNPMVSIPNPMSSIPNSMGSKTNILESLLSSVGPIPNSIAPIPNPMETTANSSDPMLPMPNYIESIRNSMGCAPNTMASIPNFTGNIINPMLPFGVPLASLLTPMVSIPRDIVQHFLNKENFLNQQIIINYLVATNNPIDAQIEKMQASIKETKVSEADSTIHLNYVIGPNGTTVPKERFDKIDFRNIEVATKELLALVFDKETKAELTEQSATGNTPERIRPIKSQKDTLNDVIYCVQKKFNFLHRKVNFPLVESTSQ</sequence>
<protein>
    <submittedName>
        <fullName evidence="2">GPI inositol-deacylase</fullName>
    </submittedName>
</protein>
<evidence type="ECO:0000256" key="1">
    <source>
        <dbReference type="SAM" id="MobiDB-lite"/>
    </source>
</evidence>
<feature type="compositionally biased region" description="Basic and acidic residues" evidence="1">
    <location>
        <begin position="1"/>
        <end position="16"/>
    </location>
</feature>
<reference evidence="2" key="2">
    <citation type="journal article" date="2015" name="Gigascience">
        <title>Reconstructing a comprehensive transcriptome assembly of a white-pupal translocated strain of the pest fruit fly Bactrocera cucurbitae.</title>
        <authorList>
            <person name="Sim S.B."/>
            <person name="Calla B."/>
            <person name="Hall B."/>
            <person name="DeRego T."/>
            <person name="Geib S.M."/>
        </authorList>
    </citation>
    <scope>NUCLEOTIDE SEQUENCE</scope>
</reference>
<organism evidence="2">
    <name type="scientific">Zeugodacus cucurbitae</name>
    <name type="common">Melon fruit fly</name>
    <name type="synonym">Bactrocera cucurbitae</name>
    <dbReference type="NCBI Taxonomy" id="28588"/>
    <lineage>
        <taxon>Eukaryota</taxon>
        <taxon>Metazoa</taxon>
        <taxon>Ecdysozoa</taxon>
        <taxon>Arthropoda</taxon>
        <taxon>Hexapoda</taxon>
        <taxon>Insecta</taxon>
        <taxon>Pterygota</taxon>
        <taxon>Neoptera</taxon>
        <taxon>Endopterygota</taxon>
        <taxon>Diptera</taxon>
        <taxon>Brachycera</taxon>
        <taxon>Muscomorpha</taxon>
        <taxon>Tephritoidea</taxon>
        <taxon>Tephritidae</taxon>
        <taxon>Zeugodacus</taxon>
        <taxon>Zeugodacus</taxon>
    </lineage>
</organism>
<proteinExistence type="predicted"/>
<dbReference type="EMBL" id="GBXI01005855">
    <property type="protein sequence ID" value="JAD08437.1"/>
    <property type="molecule type" value="Transcribed_RNA"/>
</dbReference>
<feature type="region of interest" description="Disordered" evidence="1">
    <location>
        <begin position="1"/>
        <end position="23"/>
    </location>
</feature>
<evidence type="ECO:0000313" key="2">
    <source>
        <dbReference type="EMBL" id="JAD08437.1"/>
    </source>
</evidence>
<reference evidence="2" key="1">
    <citation type="submission" date="2014-11" db="EMBL/GenBank/DDBJ databases">
        <authorList>
            <person name="Geib S."/>
        </authorList>
    </citation>
    <scope>NUCLEOTIDE SEQUENCE</scope>
</reference>
<dbReference type="Gene3D" id="1.10.10.2590">
    <property type="entry name" value="BEN domain"/>
    <property type="match status" value="1"/>
</dbReference>
<accession>A0A0A1XBW9</accession>
<gene>
    <name evidence="2" type="primary">bst-1</name>
    <name evidence="2" type="ORF">g.54874</name>
</gene>